<sequence length="98" mass="10913">MHNAHNAVGESALDPLTSFDTQNWICTSSDTLLFNITTVAVTHLNYISRSLSKATDNSRLSTIGNCPLGPALLKRIVEDNKSYFFTLPNLLNHEFCRD</sequence>
<gene>
    <name evidence="1" type="ORF">OUZ56_012719</name>
</gene>
<evidence type="ECO:0000313" key="2">
    <source>
        <dbReference type="Proteomes" id="UP001234178"/>
    </source>
</evidence>
<accession>A0ABQ9Z3V7</accession>
<keyword evidence="2" id="KW-1185">Reference proteome</keyword>
<proteinExistence type="predicted"/>
<reference evidence="1 2" key="1">
    <citation type="journal article" date="2023" name="Nucleic Acids Res.">
        <title>The hologenome of Daphnia magna reveals possible DNA methylation and microbiome-mediated evolution of the host genome.</title>
        <authorList>
            <person name="Chaturvedi A."/>
            <person name="Li X."/>
            <person name="Dhandapani V."/>
            <person name="Marshall H."/>
            <person name="Kissane S."/>
            <person name="Cuenca-Cambronero M."/>
            <person name="Asole G."/>
            <person name="Calvet F."/>
            <person name="Ruiz-Romero M."/>
            <person name="Marangio P."/>
            <person name="Guigo R."/>
            <person name="Rago D."/>
            <person name="Mirbahai L."/>
            <person name="Eastwood N."/>
            <person name="Colbourne J.K."/>
            <person name="Zhou J."/>
            <person name="Mallon E."/>
            <person name="Orsini L."/>
        </authorList>
    </citation>
    <scope>NUCLEOTIDE SEQUENCE [LARGE SCALE GENOMIC DNA]</scope>
    <source>
        <strain evidence="1">LRV0_1</strain>
    </source>
</reference>
<comment type="caution">
    <text evidence="1">The sequence shown here is derived from an EMBL/GenBank/DDBJ whole genome shotgun (WGS) entry which is preliminary data.</text>
</comment>
<protein>
    <submittedName>
        <fullName evidence="1">Uncharacterized protein</fullName>
    </submittedName>
</protein>
<dbReference type="Proteomes" id="UP001234178">
    <property type="component" value="Unassembled WGS sequence"/>
</dbReference>
<dbReference type="EMBL" id="JAOYFB010000002">
    <property type="protein sequence ID" value="KAK4007561.1"/>
    <property type="molecule type" value="Genomic_DNA"/>
</dbReference>
<organism evidence="1 2">
    <name type="scientific">Daphnia magna</name>
    <dbReference type="NCBI Taxonomy" id="35525"/>
    <lineage>
        <taxon>Eukaryota</taxon>
        <taxon>Metazoa</taxon>
        <taxon>Ecdysozoa</taxon>
        <taxon>Arthropoda</taxon>
        <taxon>Crustacea</taxon>
        <taxon>Branchiopoda</taxon>
        <taxon>Diplostraca</taxon>
        <taxon>Cladocera</taxon>
        <taxon>Anomopoda</taxon>
        <taxon>Daphniidae</taxon>
        <taxon>Daphnia</taxon>
    </lineage>
</organism>
<name>A0ABQ9Z3V7_9CRUS</name>
<evidence type="ECO:0000313" key="1">
    <source>
        <dbReference type="EMBL" id="KAK4007561.1"/>
    </source>
</evidence>